<dbReference type="EMBL" id="QJJR01000002">
    <property type="protein sequence ID" value="PXW92702.1"/>
    <property type="molecule type" value="Genomic_DNA"/>
</dbReference>
<reference evidence="1 2" key="1">
    <citation type="submission" date="2018-05" db="EMBL/GenBank/DDBJ databases">
        <title>Genomic Encyclopedia of Type Strains, Phase IV (KMG-IV): sequencing the most valuable type-strain genomes for metagenomic binning, comparative biology and taxonomic classification.</title>
        <authorList>
            <person name="Goeker M."/>
        </authorList>
    </citation>
    <scope>NUCLEOTIDE SEQUENCE [LARGE SCALE GENOMIC DNA]</scope>
    <source>
        <strain evidence="1 2">DSM 22440</strain>
    </source>
</reference>
<accession>A0A2V3WUQ1</accession>
<protein>
    <recommendedName>
        <fullName evidence="3">Cof subfamily protein (Haloacid dehalogenase superfamily)/HAD superfamily hydrolase (TIGR01484 family)</fullName>
    </recommendedName>
</protein>
<gene>
    <name evidence="1" type="ORF">DES38_102286</name>
</gene>
<dbReference type="Gene3D" id="3.40.50.1000">
    <property type="entry name" value="HAD superfamily/HAD-like"/>
    <property type="match status" value="1"/>
</dbReference>
<keyword evidence="2" id="KW-1185">Reference proteome</keyword>
<organism evidence="1 2">
    <name type="scientific">Streptohalobacillus salinus</name>
    <dbReference type="NCBI Taxonomy" id="621096"/>
    <lineage>
        <taxon>Bacteria</taxon>
        <taxon>Bacillati</taxon>
        <taxon>Bacillota</taxon>
        <taxon>Bacilli</taxon>
        <taxon>Bacillales</taxon>
        <taxon>Bacillaceae</taxon>
        <taxon>Streptohalobacillus</taxon>
    </lineage>
</organism>
<dbReference type="InterPro" id="IPR000150">
    <property type="entry name" value="Cof"/>
</dbReference>
<dbReference type="GO" id="GO:0016791">
    <property type="term" value="F:phosphatase activity"/>
    <property type="evidence" value="ECO:0007669"/>
    <property type="project" value="TreeGrafter"/>
</dbReference>
<dbReference type="PANTHER" id="PTHR10000:SF25">
    <property type="entry name" value="PHOSPHATASE YKRA-RELATED"/>
    <property type="match status" value="1"/>
</dbReference>
<dbReference type="OrthoDB" id="9810101at2"/>
<evidence type="ECO:0000313" key="2">
    <source>
        <dbReference type="Proteomes" id="UP000247922"/>
    </source>
</evidence>
<dbReference type="SFLD" id="SFLDS00003">
    <property type="entry name" value="Haloacid_Dehalogenase"/>
    <property type="match status" value="1"/>
</dbReference>
<dbReference type="GO" id="GO:0005829">
    <property type="term" value="C:cytosol"/>
    <property type="evidence" value="ECO:0007669"/>
    <property type="project" value="TreeGrafter"/>
</dbReference>
<dbReference type="SUPFAM" id="SSF56784">
    <property type="entry name" value="HAD-like"/>
    <property type="match status" value="1"/>
</dbReference>
<dbReference type="PROSITE" id="PS01228">
    <property type="entry name" value="COF_1"/>
    <property type="match status" value="1"/>
</dbReference>
<dbReference type="SFLD" id="SFLDG01140">
    <property type="entry name" value="C2.B:_Phosphomannomutase_and_P"/>
    <property type="match status" value="1"/>
</dbReference>
<dbReference type="PROSITE" id="PS01229">
    <property type="entry name" value="COF_2"/>
    <property type="match status" value="1"/>
</dbReference>
<dbReference type="Gene3D" id="3.30.1240.10">
    <property type="match status" value="1"/>
</dbReference>
<dbReference type="InterPro" id="IPR023214">
    <property type="entry name" value="HAD_sf"/>
</dbReference>
<dbReference type="AlphaFoldDB" id="A0A2V3WUQ1"/>
<dbReference type="GO" id="GO:0000287">
    <property type="term" value="F:magnesium ion binding"/>
    <property type="evidence" value="ECO:0007669"/>
    <property type="project" value="TreeGrafter"/>
</dbReference>
<dbReference type="PANTHER" id="PTHR10000">
    <property type="entry name" value="PHOSPHOSERINE PHOSPHATASE"/>
    <property type="match status" value="1"/>
</dbReference>
<dbReference type="NCBIfam" id="TIGR00099">
    <property type="entry name" value="Cof-subfamily"/>
    <property type="match status" value="1"/>
</dbReference>
<dbReference type="Proteomes" id="UP000247922">
    <property type="component" value="Unassembled WGS sequence"/>
</dbReference>
<dbReference type="InterPro" id="IPR006379">
    <property type="entry name" value="HAD-SF_hydro_IIB"/>
</dbReference>
<dbReference type="NCBIfam" id="TIGR01484">
    <property type="entry name" value="HAD-SF-IIB"/>
    <property type="match status" value="1"/>
</dbReference>
<evidence type="ECO:0008006" key="3">
    <source>
        <dbReference type="Google" id="ProtNLM"/>
    </source>
</evidence>
<sequence length="261" mass="28971">MTPYKVLFLDVDGTVLTHDNKILPSTKAAIQAAQEKGIHVFLATGRPAHELDTILDELGIIDVIGYNGAYARTGKNIIYKKTMDPKLIEQFLTVASTQDHELLLYNEQANLFTSFEPDYVQAFIKHFGIKKNEYYRPEFINDVLGITVMHATETEIKNYNTPDDVFFSPVNVPGLMTNFDIIQGAVNKGTAVQAVLNYFNLDASEAIAFGDGMNDREMLTLVGEGFAMGNAHHDLLPYANQTTTAVDDDGIYNGLKKINVL</sequence>
<name>A0A2V3WUQ1_9BACI</name>
<evidence type="ECO:0000313" key="1">
    <source>
        <dbReference type="EMBL" id="PXW92702.1"/>
    </source>
</evidence>
<comment type="caution">
    <text evidence="1">The sequence shown here is derived from an EMBL/GenBank/DDBJ whole genome shotgun (WGS) entry which is preliminary data.</text>
</comment>
<dbReference type="RefSeq" id="WP_110250574.1">
    <property type="nucleotide sequence ID" value="NZ_QJJR01000002.1"/>
</dbReference>
<proteinExistence type="predicted"/>
<dbReference type="InterPro" id="IPR036412">
    <property type="entry name" value="HAD-like_sf"/>
</dbReference>
<dbReference type="Pfam" id="PF08282">
    <property type="entry name" value="Hydrolase_3"/>
    <property type="match status" value="1"/>
</dbReference>